<dbReference type="EMBL" id="CP114588">
    <property type="protein sequence ID" value="WBA09400.1"/>
    <property type="molecule type" value="Genomic_DNA"/>
</dbReference>
<evidence type="ECO:0000313" key="1">
    <source>
        <dbReference type="EMBL" id="WBA09400.1"/>
    </source>
</evidence>
<reference evidence="1" key="1">
    <citation type="submission" date="2022-09" db="EMBL/GenBank/DDBJ databases">
        <authorList>
            <person name="Li Z.-J."/>
        </authorList>
    </citation>
    <scope>NUCLEOTIDE SEQUENCE</scope>
    <source>
        <strain evidence="1">TGB11</strain>
    </source>
</reference>
<sequence length="66" mass="7411">MIVNFSLPNLANWQVAIHQFNGDIILKHLLHRLPTLPQPTLQFDPSTELGTIFSQGECLGEFSLAH</sequence>
<dbReference type="AlphaFoldDB" id="A0AA47KLY8"/>
<gene>
    <name evidence="1" type="ORF">N8M53_04115</name>
</gene>
<organism evidence="1 2">
    <name type="scientific">Salinivibrio kushneri</name>
    <dbReference type="NCBI Taxonomy" id="1908198"/>
    <lineage>
        <taxon>Bacteria</taxon>
        <taxon>Pseudomonadati</taxon>
        <taxon>Pseudomonadota</taxon>
        <taxon>Gammaproteobacteria</taxon>
        <taxon>Vibrionales</taxon>
        <taxon>Vibrionaceae</taxon>
        <taxon>Salinivibrio</taxon>
    </lineage>
</organism>
<evidence type="ECO:0000313" key="2">
    <source>
        <dbReference type="Proteomes" id="UP001164748"/>
    </source>
</evidence>
<dbReference type="Proteomes" id="UP001164748">
    <property type="component" value="Chromosome"/>
</dbReference>
<protein>
    <submittedName>
        <fullName evidence="1">Uncharacterized protein</fullName>
    </submittedName>
</protein>
<proteinExistence type="predicted"/>
<accession>A0AA47KLY8</accession>
<dbReference type="RefSeq" id="WP_167314136.1">
    <property type="nucleotide sequence ID" value="NZ_CP114588.1"/>
</dbReference>
<name>A0AA47KLY8_9GAMM</name>